<dbReference type="Proteomes" id="UP000504634">
    <property type="component" value="Unplaced"/>
</dbReference>
<sequence>MTFYTSFWTTFLISLFIVLNIYSIEIGVHGQLNLDNIKKLDLNRQLPEEYAKSNFSLNEFKELVRNKCINVSGEKLGGEAYTEIEAGLVTLGECITTLVNFTTVQQEIEKASPLGQLDEVFNKYCKKRTNALECFDVFNSKLIPCLSTEEQDSQNVLIRIIRSLLNFVCHKDGDQIALFIAEKGPECLESQKDNIQQCLNSTFSTYMNISDIQDTKIKSLPLLVMGDKQCDDLKNLETCIVHHLEKCSEITPANLVESMFNFIKNETMCSNSKKSNASKQSAENASNIPSVNLFLVNIILLFMFAWKSELSNEL</sequence>
<protein>
    <submittedName>
        <fullName evidence="3">27 kDa glycoprotein</fullName>
    </submittedName>
</protein>
<accession>A0A6J2TXA3</accession>
<keyword evidence="1" id="KW-0812">Transmembrane</keyword>
<keyword evidence="1" id="KW-1133">Transmembrane helix</keyword>
<dbReference type="AlphaFoldDB" id="A0A6J2TXA3"/>
<dbReference type="InterPro" id="IPR009832">
    <property type="entry name" value="DUF1397"/>
</dbReference>
<keyword evidence="1" id="KW-0472">Membrane</keyword>
<evidence type="ECO:0000313" key="3">
    <source>
        <dbReference type="RefSeq" id="XP_030379522.1"/>
    </source>
</evidence>
<dbReference type="PANTHER" id="PTHR20997:SF2">
    <property type="entry name" value="EG:BACR42I17.2 PROTEIN-RELATED"/>
    <property type="match status" value="1"/>
</dbReference>
<organism evidence="2 3">
    <name type="scientific">Drosophila lebanonensis</name>
    <name type="common">Fruit fly</name>
    <name type="synonym">Scaptodrosophila lebanonensis</name>
    <dbReference type="NCBI Taxonomy" id="7225"/>
    <lineage>
        <taxon>Eukaryota</taxon>
        <taxon>Metazoa</taxon>
        <taxon>Ecdysozoa</taxon>
        <taxon>Arthropoda</taxon>
        <taxon>Hexapoda</taxon>
        <taxon>Insecta</taxon>
        <taxon>Pterygota</taxon>
        <taxon>Neoptera</taxon>
        <taxon>Endopterygota</taxon>
        <taxon>Diptera</taxon>
        <taxon>Brachycera</taxon>
        <taxon>Muscomorpha</taxon>
        <taxon>Ephydroidea</taxon>
        <taxon>Drosophilidae</taxon>
        <taxon>Scaptodrosophila</taxon>
    </lineage>
</organism>
<reference evidence="3" key="1">
    <citation type="submission" date="2025-08" db="UniProtKB">
        <authorList>
            <consortium name="RefSeq"/>
        </authorList>
    </citation>
    <scope>IDENTIFICATION</scope>
    <source>
        <strain evidence="3">11010-0011.00</strain>
        <tissue evidence="3">Whole body</tissue>
    </source>
</reference>
<dbReference type="RefSeq" id="XP_030379522.1">
    <property type="nucleotide sequence ID" value="XM_030523662.1"/>
</dbReference>
<evidence type="ECO:0000256" key="1">
    <source>
        <dbReference type="SAM" id="Phobius"/>
    </source>
</evidence>
<evidence type="ECO:0000313" key="2">
    <source>
        <dbReference type="Proteomes" id="UP000504634"/>
    </source>
</evidence>
<dbReference type="Pfam" id="PF07165">
    <property type="entry name" value="DUF1397"/>
    <property type="match status" value="1"/>
</dbReference>
<proteinExistence type="predicted"/>
<name>A0A6J2TXA3_DROLE</name>
<keyword evidence="2" id="KW-1185">Reference proteome</keyword>
<dbReference type="PANTHER" id="PTHR20997">
    <property type="entry name" value="EG:BACR42I17.2 PROTEIN-RELATED"/>
    <property type="match status" value="1"/>
</dbReference>
<feature type="transmembrane region" description="Helical" evidence="1">
    <location>
        <begin position="6"/>
        <end position="24"/>
    </location>
</feature>
<gene>
    <name evidence="3" type="primary">LOC115627827</name>
</gene>
<dbReference type="OrthoDB" id="6512861at2759"/>
<dbReference type="GeneID" id="115627827"/>